<dbReference type="Proteomes" id="UP000321049">
    <property type="component" value="Unassembled WGS sequence"/>
</dbReference>
<organism evidence="1 2">
    <name type="scientific">Cellulomonas terrae</name>
    <dbReference type="NCBI Taxonomy" id="311234"/>
    <lineage>
        <taxon>Bacteria</taxon>
        <taxon>Bacillati</taxon>
        <taxon>Actinomycetota</taxon>
        <taxon>Actinomycetes</taxon>
        <taxon>Micrococcales</taxon>
        <taxon>Cellulomonadaceae</taxon>
        <taxon>Cellulomonas</taxon>
    </lineage>
</organism>
<dbReference type="AlphaFoldDB" id="A0A511JL14"/>
<keyword evidence="2" id="KW-1185">Reference proteome</keyword>
<proteinExistence type="predicted"/>
<dbReference type="RefSeq" id="WP_146846088.1">
    <property type="nucleotide sequence ID" value="NZ_BJWH01000009.1"/>
</dbReference>
<evidence type="ECO:0000313" key="2">
    <source>
        <dbReference type="Proteomes" id="UP000321049"/>
    </source>
</evidence>
<protein>
    <submittedName>
        <fullName evidence="1">Uncharacterized protein</fullName>
    </submittedName>
</protein>
<comment type="caution">
    <text evidence="1">The sequence shown here is derived from an EMBL/GenBank/DDBJ whole genome shotgun (WGS) entry which is preliminary data.</text>
</comment>
<dbReference type="EMBL" id="BJWH01000009">
    <property type="protein sequence ID" value="GEL98579.1"/>
    <property type="molecule type" value="Genomic_DNA"/>
</dbReference>
<accession>A0A511JL14</accession>
<evidence type="ECO:0000313" key="1">
    <source>
        <dbReference type="EMBL" id="GEL98579.1"/>
    </source>
</evidence>
<gene>
    <name evidence="1" type="ORF">CTE05_21260</name>
</gene>
<name>A0A511JL14_9CELL</name>
<reference evidence="1 2" key="1">
    <citation type="submission" date="2019-07" db="EMBL/GenBank/DDBJ databases">
        <title>Whole genome shotgun sequence of Cellulomonas terrae NBRC 100819.</title>
        <authorList>
            <person name="Hosoyama A."/>
            <person name="Uohara A."/>
            <person name="Ohji S."/>
            <person name="Ichikawa N."/>
        </authorList>
    </citation>
    <scope>NUCLEOTIDE SEQUENCE [LARGE SCALE GENOMIC DNA]</scope>
    <source>
        <strain evidence="1 2">NBRC 100819</strain>
    </source>
</reference>
<sequence length="60" mass="6771">MIIDAGEPGRDVWLDTRDDGWIAGEFVAPAAGRIDESRDRNRELPSTSWFLTYSGYEGDH</sequence>
<dbReference type="OrthoDB" id="4828556at2"/>